<proteinExistence type="predicted"/>
<feature type="compositionally biased region" description="Low complexity" evidence="1">
    <location>
        <begin position="57"/>
        <end position="76"/>
    </location>
</feature>
<dbReference type="Proteomes" id="UP000789396">
    <property type="component" value="Unassembled WGS sequence"/>
</dbReference>
<evidence type="ECO:0000313" key="2">
    <source>
        <dbReference type="EMBL" id="CAG8746494.1"/>
    </source>
</evidence>
<sequence length="212" mass="23067">VFLGIFVLVFGIRECKDISLEEEANSLIAKANFEKKGGGISPSSNDHLSPSASLHRNNSNNSNNSNPSNPSNPSNNDDGYIDLGRDPNAIGNLGRDPKAIGNLGRDPNAIGNFVPPRYNQGYVYPTSEKSMPTPYTGIRRHPTSPTRIPSNRIPSSNLSRYPTTVNNVSANRDPVTITLQSTNGNNNYSQRTYADDVYASASRRPQQYTNPG</sequence>
<feature type="region of interest" description="Disordered" evidence="1">
    <location>
        <begin position="35"/>
        <end position="102"/>
    </location>
</feature>
<feature type="non-terminal residue" evidence="2">
    <location>
        <position position="1"/>
    </location>
</feature>
<feature type="compositionally biased region" description="Polar residues" evidence="1">
    <location>
        <begin position="41"/>
        <end position="56"/>
    </location>
</feature>
<dbReference type="OrthoDB" id="2383230at2759"/>
<reference evidence="2" key="1">
    <citation type="submission" date="2021-06" db="EMBL/GenBank/DDBJ databases">
        <authorList>
            <person name="Kallberg Y."/>
            <person name="Tangrot J."/>
            <person name="Rosling A."/>
        </authorList>
    </citation>
    <scope>NUCLEOTIDE SEQUENCE</scope>
    <source>
        <strain evidence="2">IN212</strain>
    </source>
</reference>
<accession>A0A9N9NN20</accession>
<feature type="non-terminal residue" evidence="2">
    <location>
        <position position="212"/>
    </location>
</feature>
<feature type="compositionally biased region" description="Polar residues" evidence="1">
    <location>
        <begin position="180"/>
        <end position="192"/>
    </location>
</feature>
<dbReference type="EMBL" id="CAJVPZ010034344">
    <property type="protein sequence ID" value="CAG8746494.1"/>
    <property type="molecule type" value="Genomic_DNA"/>
</dbReference>
<gene>
    <name evidence="2" type="ORF">RFULGI_LOCUS13270</name>
</gene>
<protein>
    <submittedName>
        <fullName evidence="2">5210_t:CDS:1</fullName>
    </submittedName>
</protein>
<feature type="compositionally biased region" description="Polar residues" evidence="1">
    <location>
        <begin position="203"/>
        <end position="212"/>
    </location>
</feature>
<evidence type="ECO:0000256" key="1">
    <source>
        <dbReference type="SAM" id="MobiDB-lite"/>
    </source>
</evidence>
<evidence type="ECO:0000313" key="3">
    <source>
        <dbReference type="Proteomes" id="UP000789396"/>
    </source>
</evidence>
<dbReference type="AlphaFoldDB" id="A0A9N9NN20"/>
<keyword evidence="3" id="KW-1185">Reference proteome</keyword>
<comment type="caution">
    <text evidence="2">The sequence shown here is derived from an EMBL/GenBank/DDBJ whole genome shotgun (WGS) entry which is preliminary data.</text>
</comment>
<organism evidence="2 3">
    <name type="scientific">Racocetra fulgida</name>
    <dbReference type="NCBI Taxonomy" id="60492"/>
    <lineage>
        <taxon>Eukaryota</taxon>
        <taxon>Fungi</taxon>
        <taxon>Fungi incertae sedis</taxon>
        <taxon>Mucoromycota</taxon>
        <taxon>Glomeromycotina</taxon>
        <taxon>Glomeromycetes</taxon>
        <taxon>Diversisporales</taxon>
        <taxon>Gigasporaceae</taxon>
        <taxon>Racocetra</taxon>
    </lineage>
</organism>
<feature type="region of interest" description="Disordered" evidence="1">
    <location>
        <begin position="180"/>
        <end position="212"/>
    </location>
</feature>
<feature type="compositionally biased region" description="Polar residues" evidence="1">
    <location>
        <begin position="143"/>
        <end position="160"/>
    </location>
</feature>
<name>A0A9N9NN20_9GLOM</name>
<feature type="region of interest" description="Disordered" evidence="1">
    <location>
        <begin position="124"/>
        <end position="160"/>
    </location>
</feature>